<dbReference type="AlphaFoldDB" id="A0A645GU72"/>
<proteinExistence type="predicted"/>
<accession>A0A645GU72</accession>
<name>A0A645GU72_9ZZZZ</name>
<evidence type="ECO:0000313" key="1">
    <source>
        <dbReference type="EMBL" id="MPN29532.1"/>
    </source>
</evidence>
<reference evidence="1" key="1">
    <citation type="submission" date="2019-08" db="EMBL/GenBank/DDBJ databases">
        <authorList>
            <person name="Kucharzyk K."/>
            <person name="Murdoch R.W."/>
            <person name="Higgins S."/>
            <person name="Loffler F."/>
        </authorList>
    </citation>
    <scope>NUCLEOTIDE SEQUENCE</scope>
</reference>
<gene>
    <name evidence="1" type="ORF">SDC9_176985</name>
</gene>
<comment type="caution">
    <text evidence="1">The sequence shown here is derived from an EMBL/GenBank/DDBJ whole genome shotgun (WGS) entry which is preliminary data.</text>
</comment>
<protein>
    <submittedName>
        <fullName evidence="1">Uncharacterized protein</fullName>
    </submittedName>
</protein>
<sequence>MNPSILKALLASPEPRKIPTIITIPTTRTIKIKEIIYNIIKVLFLTSLETLNKFKINGELNAKIMPNTILTINDTLKYFLA</sequence>
<organism evidence="1">
    <name type="scientific">bioreactor metagenome</name>
    <dbReference type="NCBI Taxonomy" id="1076179"/>
    <lineage>
        <taxon>unclassified sequences</taxon>
        <taxon>metagenomes</taxon>
        <taxon>ecological metagenomes</taxon>
    </lineage>
</organism>
<dbReference type="EMBL" id="VSSQ01080278">
    <property type="protein sequence ID" value="MPN29532.1"/>
    <property type="molecule type" value="Genomic_DNA"/>
</dbReference>